<evidence type="ECO:0000256" key="1">
    <source>
        <dbReference type="SAM" id="Phobius"/>
    </source>
</evidence>
<keyword evidence="1" id="KW-0472">Membrane</keyword>
<feature type="transmembrane region" description="Helical" evidence="1">
    <location>
        <begin position="12"/>
        <end position="30"/>
    </location>
</feature>
<sequence length="418" mass="48081">MKQMTGSIRSVATITLGISIAGYFIAYPFHETLLGGLLTSGFGAAVVGGLADWFAVTALFRKPLGIPFHTALIPRNREKIFRAIVKLVENDLLTQESIIAQIQRRSPSKLLLDYLEQHGGLLKTKKVLHRVMLDILKKIDPEETGKWMAPVVEKYMDSIRVVPAISDAIEWSIRNGYDDKLVLFVLDELGRLAKHPQIYLILKALLQETRDKYEQDMARRKVVDWLLARSGGYSTGKLAALAQRKIGDFLTQLHNPEHSLRYLLKSRVILLLTYLRQDPVYQAKLEEWKEQSISQTDWQDYISKFISRLQQNSRPSETADWLQIFDNQVERLIENFRSDYGKQERFDRYTKEKLAGIVDAYHYQIGRTVREKLEQFSDEMLVNFMEDKVGNDLQMVRINGSVVGSVVGMLIYLAIIWL</sequence>
<evidence type="ECO:0008006" key="4">
    <source>
        <dbReference type="Google" id="ProtNLM"/>
    </source>
</evidence>
<protein>
    <recommendedName>
        <fullName evidence="4">DUF445 domain-containing protein</fullName>
    </recommendedName>
</protein>
<dbReference type="InterPro" id="IPR007383">
    <property type="entry name" value="DUF445"/>
</dbReference>
<dbReference type="EMBL" id="UPPP01000069">
    <property type="protein sequence ID" value="VBB06894.1"/>
    <property type="molecule type" value="Genomic_DNA"/>
</dbReference>
<dbReference type="AlphaFoldDB" id="A0A498R607"/>
<gene>
    <name evidence="2" type="ORF">LUCI_2134</name>
</gene>
<feature type="transmembrane region" description="Helical" evidence="1">
    <location>
        <begin position="42"/>
        <end position="60"/>
    </location>
</feature>
<dbReference type="Proteomes" id="UP000277811">
    <property type="component" value="Unassembled WGS sequence"/>
</dbReference>
<accession>A0A498R607</accession>
<keyword evidence="1" id="KW-1133">Transmembrane helix</keyword>
<reference evidence="2 3" key="1">
    <citation type="submission" date="2018-06" db="EMBL/GenBank/DDBJ databases">
        <authorList>
            <person name="Strepis N."/>
        </authorList>
    </citation>
    <scope>NUCLEOTIDE SEQUENCE [LARGE SCALE GENOMIC DNA]</scope>
    <source>
        <strain evidence="2">LUCI</strain>
    </source>
</reference>
<organism evidence="2 3">
    <name type="scientific">Lucifera butyrica</name>
    <dbReference type="NCBI Taxonomy" id="1351585"/>
    <lineage>
        <taxon>Bacteria</taxon>
        <taxon>Bacillati</taxon>
        <taxon>Bacillota</taxon>
        <taxon>Negativicutes</taxon>
        <taxon>Veillonellales</taxon>
        <taxon>Veillonellaceae</taxon>
        <taxon>Lucifera</taxon>
    </lineage>
</organism>
<proteinExistence type="predicted"/>
<feature type="transmembrane region" description="Helical" evidence="1">
    <location>
        <begin position="398"/>
        <end position="417"/>
    </location>
</feature>
<keyword evidence="1" id="KW-0812">Transmembrane</keyword>
<dbReference type="GO" id="GO:0005886">
    <property type="term" value="C:plasma membrane"/>
    <property type="evidence" value="ECO:0007669"/>
    <property type="project" value="TreeGrafter"/>
</dbReference>
<dbReference type="OrthoDB" id="9769590at2"/>
<dbReference type="PANTHER" id="PTHR38442:SF1">
    <property type="entry name" value="INNER MEMBRANE PROTEIN"/>
    <property type="match status" value="1"/>
</dbReference>
<evidence type="ECO:0000313" key="2">
    <source>
        <dbReference type="EMBL" id="VBB06894.1"/>
    </source>
</evidence>
<evidence type="ECO:0000313" key="3">
    <source>
        <dbReference type="Proteomes" id="UP000277811"/>
    </source>
</evidence>
<dbReference type="Pfam" id="PF04286">
    <property type="entry name" value="DUF445"/>
    <property type="match status" value="1"/>
</dbReference>
<dbReference type="PANTHER" id="PTHR38442">
    <property type="entry name" value="INNER MEMBRANE PROTEIN-RELATED"/>
    <property type="match status" value="1"/>
</dbReference>
<name>A0A498R607_9FIRM</name>
<keyword evidence="3" id="KW-1185">Reference proteome</keyword>